<dbReference type="GO" id="GO:0004674">
    <property type="term" value="F:protein serine/threonine kinase activity"/>
    <property type="evidence" value="ECO:0007669"/>
    <property type="project" value="UniProtKB-KW"/>
</dbReference>
<feature type="compositionally biased region" description="Low complexity" evidence="12">
    <location>
        <begin position="1"/>
        <end position="23"/>
    </location>
</feature>
<dbReference type="PROSITE" id="PS00108">
    <property type="entry name" value="PROTEIN_KINASE_ST"/>
    <property type="match status" value="1"/>
</dbReference>
<dbReference type="CDD" id="cd05581">
    <property type="entry name" value="STKc_PDK1"/>
    <property type="match status" value="1"/>
</dbReference>
<protein>
    <recommendedName>
        <fullName evidence="3">3-phosphoinositide-dependent protein kinase 1</fullName>
        <ecNumber evidence="2">2.7.11.1</ecNumber>
    </recommendedName>
</protein>
<dbReference type="STRING" id="6832.A0A553P034"/>
<evidence type="ECO:0000256" key="5">
    <source>
        <dbReference type="ARBA" id="ARBA00022679"/>
    </source>
</evidence>
<evidence type="ECO:0000256" key="12">
    <source>
        <dbReference type="SAM" id="MobiDB-lite"/>
    </source>
</evidence>
<name>A0A553P034_TIGCA</name>
<dbReference type="FunFam" id="1.10.510.10:FF:000833">
    <property type="entry name" value="AGC family protein kinase"/>
    <property type="match status" value="1"/>
</dbReference>
<dbReference type="Gene3D" id="1.10.510.10">
    <property type="entry name" value="Transferase(Phosphotransferase) domain 1"/>
    <property type="match status" value="1"/>
</dbReference>
<feature type="region of interest" description="Disordered" evidence="12">
    <location>
        <begin position="262"/>
        <end position="294"/>
    </location>
</feature>
<dbReference type="Pfam" id="PF00069">
    <property type="entry name" value="Pkinase"/>
    <property type="match status" value="1"/>
</dbReference>
<dbReference type="InterPro" id="IPR000719">
    <property type="entry name" value="Prot_kinase_dom"/>
</dbReference>
<dbReference type="Gene3D" id="2.30.29.30">
    <property type="entry name" value="Pleckstrin-homology domain (PH domain)/Phosphotyrosine-binding domain (PTB)"/>
    <property type="match status" value="1"/>
</dbReference>
<evidence type="ECO:0000256" key="8">
    <source>
        <dbReference type="ARBA" id="ARBA00022840"/>
    </source>
</evidence>
<keyword evidence="7" id="KW-0418">Kinase</keyword>
<dbReference type="CDD" id="cd01262">
    <property type="entry name" value="PH_PDK1"/>
    <property type="match status" value="1"/>
</dbReference>
<evidence type="ECO:0000256" key="11">
    <source>
        <dbReference type="PROSITE-ProRule" id="PRU10141"/>
    </source>
</evidence>
<evidence type="ECO:0000259" key="13">
    <source>
        <dbReference type="PROSITE" id="PS50011"/>
    </source>
</evidence>
<keyword evidence="4" id="KW-0723">Serine/threonine-protein kinase</keyword>
<evidence type="ECO:0000313" key="15">
    <source>
        <dbReference type="Proteomes" id="UP000318571"/>
    </source>
</evidence>
<organism evidence="14 15">
    <name type="scientific">Tigriopus californicus</name>
    <name type="common">Marine copepod</name>
    <dbReference type="NCBI Taxonomy" id="6832"/>
    <lineage>
        <taxon>Eukaryota</taxon>
        <taxon>Metazoa</taxon>
        <taxon>Ecdysozoa</taxon>
        <taxon>Arthropoda</taxon>
        <taxon>Crustacea</taxon>
        <taxon>Multicrustacea</taxon>
        <taxon>Hexanauplia</taxon>
        <taxon>Copepoda</taxon>
        <taxon>Harpacticoida</taxon>
        <taxon>Harpacticidae</taxon>
        <taxon>Tigriopus</taxon>
    </lineage>
</organism>
<feature type="compositionally biased region" description="Gly residues" evidence="12">
    <location>
        <begin position="77"/>
        <end position="89"/>
    </location>
</feature>
<dbReference type="SMART" id="SM00220">
    <property type="entry name" value="S_TKc"/>
    <property type="match status" value="1"/>
</dbReference>
<dbReference type="EC" id="2.7.11.1" evidence="2"/>
<evidence type="ECO:0000256" key="6">
    <source>
        <dbReference type="ARBA" id="ARBA00022741"/>
    </source>
</evidence>
<dbReference type="OrthoDB" id="347657at2759"/>
<keyword evidence="5" id="KW-0808">Transferase</keyword>
<feature type="region of interest" description="Disordered" evidence="12">
    <location>
        <begin position="52"/>
        <end position="89"/>
    </location>
</feature>
<accession>A0A553P034</accession>
<dbReference type="PROSITE" id="PS50011">
    <property type="entry name" value="PROTEIN_KINASE_DOM"/>
    <property type="match status" value="1"/>
</dbReference>
<feature type="compositionally biased region" description="Gly residues" evidence="12">
    <location>
        <begin position="29"/>
        <end position="39"/>
    </location>
</feature>
<keyword evidence="6 11" id="KW-0547">Nucleotide-binding</keyword>
<evidence type="ECO:0000313" key="14">
    <source>
        <dbReference type="EMBL" id="TRY71049.1"/>
    </source>
</evidence>
<feature type="region of interest" description="Disordered" evidence="12">
    <location>
        <begin position="464"/>
        <end position="487"/>
    </location>
</feature>
<feature type="compositionally biased region" description="Basic and acidic residues" evidence="12">
    <location>
        <begin position="263"/>
        <end position="275"/>
    </location>
</feature>
<sequence length="632" mass="69838">MSGASSGAVADARVSSSSSSSSSLPAGLRGVGGVRSSGGPVGGPLASASVISSSTDVLRTDRPSVLPPSGSGSVGSVTGGGSGSVGGSVGGVRRQSVQDFYFGRLIGEGSFSSVFLAREVSSNRELAIKVCDKRHILREKKQDYIQSEKRILVFIHAHWDEKRPFFVRIQSTFQDAQRLYFVMTYAKNGDLLKFIERMAQKDIDCTQFYAGQLLAAVEFLHEHGILHRDLKPENILLTERMHILITDFGSAKFLPPMRRAHAHPGEVNESRRPTDDDVDDTSDYSGEPPPKRASFVGTAQYVSPEILTGQPSTRASDLWAIGCILYQMCTGLPPFQSQSEYLIFQKIQRLEYCFHEGFDENAKDLVRQLLVIAPTERLGALDAVYYQSIRAHPFFMGLDFESLHEATPPALAPFLPRADEPDSCWRRNPAMKPGVGDLARLQIDTPGSSDDELERAVLRPISSSDSTSISSMTMLESGGGGKGRGKNIVNITDEERRRLLDDQSRTNKFHRFVEGNLIIKQGILDKKKGLWSRRRMFLLTEGPHLYYVDPDAMVLKGEIPWDPSIRPEIRDFKIFFVHTPNRVYYLIDPENTSKEWCHAVEEVKAYYFGASNSPSKVKSKAVSAVSSSSSPS</sequence>
<comment type="similarity">
    <text evidence="1">Belongs to the protein kinase superfamily. AGC Ser/Thr protein kinase family. PDPK1 subfamily.</text>
</comment>
<reference evidence="14 15" key="1">
    <citation type="journal article" date="2018" name="Nat. Ecol. Evol.">
        <title>Genomic signatures of mitonuclear coevolution across populations of Tigriopus californicus.</title>
        <authorList>
            <person name="Barreto F.S."/>
            <person name="Watson E.T."/>
            <person name="Lima T.G."/>
            <person name="Willett C.S."/>
            <person name="Edmands S."/>
            <person name="Li W."/>
            <person name="Burton R.S."/>
        </authorList>
    </citation>
    <scope>NUCLEOTIDE SEQUENCE [LARGE SCALE GENOMIC DNA]</scope>
    <source>
        <strain evidence="14 15">San Diego</strain>
    </source>
</reference>
<dbReference type="GO" id="GO:0005524">
    <property type="term" value="F:ATP binding"/>
    <property type="evidence" value="ECO:0007669"/>
    <property type="project" value="UniProtKB-UniRule"/>
</dbReference>
<dbReference type="OMA" id="QYRVPDN"/>
<evidence type="ECO:0000256" key="1">
    <source>
        <dbReference type="ARBA" id="ARBA00010006"/>
    </source>
</evidence>
<dbReference type="AlphaFoldDB" id="A0A553P034"/>
<dbReference type="SUPFAM" id="SSF50729">
    <property type="entry name" value="PH domain-like"/>
    <property type="match status" value="1"/>
</dbReference>
<dbReference type="Pfam" id="PF14593">
    <property type="entry name" value="PH_3"/>
    <property type="match status" value="1"/>
</dbReference>
<dbReference type="SUPFAM" id="SSF56112">
    <property type="entry name" value="Protein kinase-like (PK-like)"/>
    <property type="match status" value="1"/>
</dbReference>
<evidence type="ECO:0000256" key="3">
    <source>
        <dbReference type="ARBA" id="ARBA00018538"/>
    </source>
</evidence>
<dbReference type="InterPro" id="IPR039046">
    <property type="entry name" value="PDPK1"/>
</dbReference>
<feature type="compositionally biased region" description="Low complexity" evidence="12">
    <location>
        <begin position="464"/>
        <end position="474"/>
    </location>
</feature>
<comment type="caution">
    <text evidence="14">The sequence shown here is derived from an EMBL/GenBank/DDBJ whole genome shotgun (WGS) entry which is preliminary data.</text>
</comment>
<keyword evidence="8 11" id="KW-0067">ATP-binding</keyword>
<comment type="catalytic activity">
    <reaction evidence="9">
        <text>L-threonyl-[protein] + ATP = O-phospho-L-threonyl-[protein] + ADP + H(+)</text>
        <dbReference type="Rhea" id="RHEA:46608"/>
        <dbReference type="Rhea" id="RHEA-COMP:11060"/>
        <dbReference type="Rhea" id="RHEA-COMP:11605"/>
        <dbReference type="ChEBI" id="CHEBI:15378"/>
        <dbReference type="ChEBI" id="CHEBI:30013"/>
        <dbReference type="ChEBI" id="CHEBI:30616"/>
        <dbReference type="ChEBI" id="CHEBI:61977"/>
        <dbReference type="ChEBI" id="CHEBI:456216"/>
        <dbReference type="EC" id="2.7.11.1"/>
    </reaction>
</comment>
<dbReference type="Gene3D" id="3.30.200.20">
    <property type="entry name" value="Phosphorylase Kinase, domain 1"/>
    <property type="match status" value="1"/>
</dbReference>
<dbReference type="PROSITE" id="PS00107">
    <property type="entry name" value="PROTEIN_KINASE_ATP"/>
    <property type="match status" value="1"/>
</dbReference>
<evidence type="ECO:0000256" key="9">
    <source>
        <dbReference type="ARBA" id="ARBA00047899"/>
    </source>
</evidence>
<feature type="binding site" evidence="11">
    <location>
        <position position="129"/>
    </location>
    <ligand>
        <name>ATP</name>
        <dbReference type="ChEBI" id="CHEBI:30616"/>
    </ligand>
</feature>
<dbReference type="InterPro" id="IPR008271">
    <property type="entry name" value="Ser/Thr_kinase_AS"/>
</dbReference>
<evidence type="ECO:0000256" key="7">
    <source>
        <dbReference type="ARBA" id="ARBA00022777"/>
    </source>
</evidence>
<dbReference type="GO" id="GO:0035556">
    <property type="term" value="P:intracellular signal transduction"/>
    <property type="evidence" value="ECO:0007669"/>
    <property type="project" value="TreeGrafter"/>
</dbReference>
<feature type="region of interest" description="Disordered" evidence="12">
    <location>
        <begin position="1"/>
        <end position="39"/>
    </location>
</feature>
<dbReference type="InterPro" id="IPR050236">
    <property type="entry name" value="Ser_Thr_kinase_AGC"/>
</dbReference>
<evidence type="ECO:0000256" key="4">
    <source>
        <dbReference type="ARBA" id="ARBA00022527"/>
    </source>
</evidence>
<dbReference type="InterPro" id="IPR011009">
    <property type="entry name" value="Kinase-like_dom_sf"/>
</dbReference>
<comment type="catalytic activity">
    <reaction evidence="10">
        <text>L-seryl-[protein] + ATP = O-phospho-L-seryl-[protein] + ADP + H(+)</text>
        <dbReference type="Rhea" id="RHEA:17989"/>
        <dbReference type="Rhea" id="RHEA-COMP:9863"/>
        <dbReference type="Rhea" id="RHEA-COMP:11604"/>
        <dbReference type="ChEBI" id="CHEBI:15378"/>
        <dbReference type="ChEBI" id="CHEBI:29999"/>
        <dbReference type="ChEBI" id="CHEBI:30616"/>
        <dbReference type="ChEBI" id="CHEBI:83421"/>
        <dbReference type="ChEBI" id="CHEBI:456216"/>
        <dbReference type="EC" id="2.7.11.1"/>
    </reaction>
</comment>
<evidence type="ECO:0000256" key="2">
    <source>
        <dbReference type="ARBA" id="ARBA00012513"/>
    </source>
</evidence>
<dbReference type="InterPro" id="IPR017441">
    <property type="entry name" value="Protein_kinase_ATP_BS"/>
</dbReference>
<dbReference type="InterPro" id="IPR033931">
    <property type="entry name" value="PDK1-typ_PH"/>
</dbReference>
<dbReference type="PANTHER" id="PTHR24356">
    <property type="entry name" value="SERINE/THREONINE-PROTEIN KINASE"/>
    <property type="match status" value="1"/>
</dbReference>
<gene>
    <name evidence="14" type="ORF">TCAL_12315</name>
</gene>
<dbReference type="PANTHER" id="PTHR24356:SF163">
    <property type="entry name" value="3-PHOSPHOINOSITIDE-DEPENDENT PROTEIN KINASE 1-RELATED"/>
    <property type="match status" value="1"/>
</dbReference>
<dbReference type="EMBL" id="VCGU01000009">
    <property type="protein sequence ID" value="TRY71049.1"/>
    <property type="molecule type" value="Genomic_DNA"/>
</dbReference>
<dbReference type="Proteomes" id="UP000318571">
    <property type="component" value="Chromosome 9"/>
</dbReference>
<dbReference type="InterPro" id="IPR011993">
    <property type="entry name" value="PH-like_dom_sf"/>
</dbReference>
<feature type="domain" description="Protein kinase" evidence="13">
    <location>
        <begin position="100"/>
        <end position="395"/>
    </location>
</feature>
<keyword evidence="15" id="KW-1185">Reference proteome</keyword>
<proteinExistence type="inferred from homology"/>
<evidence type="ECO:0000256" key="10">
    <source>
        <dbReference type="ARBA" id="ARBA00048679"/>
    </source>
</evidence>